<protein>
    <recommendedName>
        <fullName evidence="3">DJ-1/PfpI domain-containing protein</fullName>
    </recommendedName>
</protein>
<dbReference type="GeneID" id="83179222"/>
<keyword evidence="2" id="KW-1185">Reference proteome</keyword>
<organism evidence="1 2">
    <name type="scientific">Penicillium cinerascens</name>
    <dbReference type="NCBI Taxonomy" id="70096"/>
    <lineage>
        <taxon>Eukaryota</taxon>
        <taxon>Fungi</taxon>
        <taxon>Dikarya</taxon>
        <taxon>Ascomycota</taxon>
        <taxon>Pezizomycotina</taxon>
        <taxon>Eurotiomycetes</taxon>
        <taxon>Eurotiomycetidae</taxon>
        <taxon>Eurotiales</taxon>
        <taxon>Aspergillaceae</taxon>
        <taxon>Penicillium</taxon>
    </lineage>
</organism>
<evidence type="ECO:0000313" key="2">
    <source>
        <dbReference type="Proteomes" id="UP001150904"/>
    </source>
</evidence>
<comment type="caution">
    <text evidence="1">The sequence shown here is derived from an EMBL/GenBank/DDBJ whole genome shotgun (WGS) entry which is preliminary data.</text>
</comment>
<gene>
    <name evidence="1" type="ORF">N7498_004859</name>
</gene>
<dbReference type="EMBL" id="JAPQKR010000012">
    <property type="protein sequence ID" value="KAJ5203980.1"/>
    <property type="molecule type" value="Genomic_DNA"/>
</dbReference>
<reference evidence="1" key="1">
    <citation type="submission" date="2022-12" db="EMBL/GenBank/DDBJ databases">
        <authorList>
            <person name="Petersen C."/>
        </authorList>
    </citation>
    <scope>NUCLEOTIDE SEQUENCE</scope>
    <source>
        <strain evidence="1">IBT 15544</strain>
    </source>
</reference>
<evidence type="ECO:0000313" key="1">
    <source>
        <dbReference type="EMBL" id="KAJ5203980.1"/>
    </source>
</evidence>
<dbReference type="Proteomes" id="UP001150904">
    <property type="component" value="Unassembled WGS sequence"/>
</dbReference>
<reference evidence="1" key="2">
    <citation type="journal article" date="2023" name="IMA Fungus">
        <title>Comparative genomic study of the Penicillium genus elucidates a diverse pangenome and 15 lateral gene transfer events.</title>
        <authorList>
            <person name="Petersen C."/>
            <person name="Sorensen T."/>
            <person name="Nielsen M.R."/>
            <person name="Sondergaard T.E."/>
            <person name="Sorensen J.L."/>
            <person name="Fitzpatrick D.A."/>
            <person name="Frisvad J.C."/>
            <person name="Nielsen K.L."/>
        </authorList>
    </citation>
    <scope>NUCLEOTIDE SEQUENCE</scope>
    <source>
        <strain evidence="1">IBT 15544</strain>
    </source>
</reference>
<dbReference type="InterPro" id="IPR029062">
    <property type="entry name" value="Class_I_gatase-like"/>
</dbReference>
<sequence>MTANKPKILFVLSSHETDDAYCQEFYRTKKDLWKSTEKLASFLGRAKDFDVIFVVGGFGRRHSLSLQSLHFMF</sequence>
<dbReference type="AlphaFoldDB" id="A0A9W9MML6"/>
<proteinExistence type="predicted"/>
<evidence type="ECO:0008006" key="3">
    <source>
        <dbReference type="Google" id="ProtNLM"/>
    </source>
</evidence>
<dbReference type="Gene3D" id="3.40.50.880">
    <property type="match status" value="1"/>
</dbReference>
<accession>A0A9W9MML6</accession>
<name>A0A9W9MML6_9EURO</name>
<dbReference type="RefSeq" id="XP_058308459.1">
    <property type="nucleotide sequence ID" value="XM_058451921.1"/>
</dbReference>